<dbReference type="PANTHER" id="PTHR31424:SF3">
    <property type="entry name" value="RING-TYPE DOMAIN-CONTAINING PROTEIN"/>
    <property type="match status" value="1"/>
</dbReference>
<comment type="caution">
    <text evidence="1">The sequence shown here is derived from an EMBL/GenBank/DDBJ whole genome shotgun (WGS) entry which is preliminary data.</text>
</comment>
<proteinExistence type="predicted"/>
<dbReference type="AlphaFoldDB" id="A0A7D9IJC8"/>
<reference evidence="1" key="1">
    <citation type="submission" date="2020-04" db="EMBL/GenBank/DDBJ databases">
        <authorList>
            <person name="Alioto T."/>
            <person name="Alioto T."/>
            <person name="Gomez Garrido J."/>
        </authorList>
    </citation>
    <scope>NUCLEOTIDE SEQUENCE</scope>
    <source>
        <strain evidence="1">A484AB</strain>
    </source>
</reference>
<evidence type="ECO:0000313" key="1">
    <source>
        <dbReference type="EMBL" id="CAB4007087.1"/>
    </source>
</evidence>
<dbReference type="PANTHER" id="PTHR31424">
    <property type="entry name" value="PROTEIN CBG23806"/>
    <property type="match status" value="1"/>
</dbReference>
<name>A0A7D9IJC8_PARCT</name>
<dbReference type="Proteomes" id="UP001152795">
    <property type="component" value="Unassembled WGS sequence"/>
</dbReference>
<protein>
    <submittedName>
        <fullName evidence="1">Uncharacterized protein</fullName>
    </submittedName>
</protein>
<gene>
    <name evidence="1" type="ORF">PACLA_8A058422</name>
</gene>
<dbReference type="OrthoDB" id="2357358at2759"/>
<keyword evidence="2" id="KW-1185">Reference proteome</keyword>
<sequence>MANALDTYSNTKFKRKIVVDSEHCPNLVKRYDVDPEQSCFTLHIPFEQLNSWHNAKHTTLADCTYVQILNAFIDKQYSLKIQESCSRVNECLRIHCTKVSKQAIGKHGGARQSLLAKVKSVAIRHSELSTVALVNDLQSQVLQLESVNATITRDNKALDIKCKEASALVSQSQIKIDKATIDINKLKRENDKLYNIIEKISPQRKFEYKGKSFLEVGKRQQDRKLQTLATRVKQALWFSESFGLKLNSVKMIDDSGKAHCLSFEEKGLKNYTELATDEKQDIQQVLYIMDKFCIGEAAYHELTCCPGGETLPRSYLVKQCKDNLNKLFYIERIPGEANGAALNFEDELSHVIGNLMETDSKLGEGPVKVKVSGDGAKMTRLTNFIVISLSVLNLEETVMSSKGNHTVAVIKGDEDYNLLKAWCSKIFSCINRLVRAGKINIKGKDVCDMLSHLDYWETRHGRSIEDIKECALKGQFSCQFQPLLDIKLENVVIDELHLMLRITDVVTKSLIGQALEWDIKDNLPRAPKDRSNRHLMDLANSVNQCGVSFNVWEKKNADVKGSGIYDFTSMMGSDKKLLLKHLPEKLKDCIVPTLL</sequence>
<accession>A0A7D9IJC8</accession>
<organism evidence="1 2">
    <name type="scientific">Paramuricea clavata</name>
    <name type="common">Red gorgonian</name>
    <name type="synonym">Violescent sea-whip</name>
    <dbReference type="NCBI Taxonomy" id="317549"/>
    <lineage>
        <taxon>Eukaryota</taxon>
        <taxon>Metazoa</taxon>
        <taxon>Cnidaria</taxon>
        <taxon>Anthozoa</taxon>
        <taxon>Octocorallia</taxon>
        <taxon>Malacalcyonacea</taxon>
        <taxon>Plexauridae</taxon>
        <taxon>Paramuricea</taxon>
    </lineage>
</organism>
<evidence type="ECO:0000313" key="2">
    <source>
        <dbReference type="Proteomes" id="UP001152795"/>
    </source>
</evidence>
<dbReference type="EMBL" id="CACRXK020005692">
    <property type="protein sequence ID" value="CAB4007087.1"/>
    <property type="molecule type" value="Genomic_DNA"/>
</dbReference>